<evidence type="ECO:0000313" key="4">
    <source>
        <dbReference type="Proteomes" id="UP000823941"/>
    </source>
</evidence>
<protein>
    <recommendedName>
        <fullName evidence="5">Envelope fusion protein</fullName>
    </recommendedName>
</protein>
<evidence type="ECO:0000313" key="3">
    <source>
        <dbReference type="EMBL" id="KAG7312591.1"/>
    </source>
</evidence>
<accession>A0ABQ7R5L0</accession>
<feature type="transmembrane region" description="Helical" evidence="1">
    <location>
        <begin position="508"/>
        <end position="527"/>
    </location>
</feature>
<proteinExistence type="predicted"/>
<evidence type="ECO:0000256" key="1">
    <source>
        <dbReference type="SAM" id="Phobius"/>
    </source>
</evidence>
<feature type="signal peptide" evidence="2">
    <location>
        <begin position="1"/>
        <end position="18"/>
    </location>
</feature>
<keyword evidence="1" id="KW-0472">Membrane</keyword>
<evidence type="ECO:0000256" key="2">
    <source>
        <dbReference type="SAM" id="SignalP"/>
    </source>
</evidence>
<dbReference type="Proteomes" id="UP000823941">
    <property type="component" value="Chromosome 2"/>
</dbReference>
<sequence length="567" mass="65339">MKLYLYLLILTLSAVAQAQEIRLSSLDNGPGLLPFKLGTTRLISHFHTFLQDVDIEMMLNQVHTLQSNLSNVANIIADTNLVFFKYQINHLLSKLDEVIIQIDTFLPNRVKRGLLNPLGSLIKEITGNLDHNDAIRFENAIQILNKNEQNISDSFSKHITLSKEMSAQQFKILNDLRSNQLKLKSALADVINLTITDTERNNKYAEIGHSIFIINDKVQDLTYEISRLENILAFSRTKSMHHSVLSLKLLQHMIHELRKKYLSDEIISLETRSYYDIINLGTYFSDKRLVLVLKFPIIFTDIFELYRLCPTPNKLNEIILPSYPFIASNSKEYVYIEAECPKVSTWYMCEPKIGHQLRERRDCIHHLINTQEIDETCSPTPVSLSKEALTELDSQNYIISFPRPTKVHFKCNHDQHKLVQGSYLAHVPHNCMIKAPEFTIVNTEDKILGQPIELTDIPWPISTRKISHPKFNLTTIDLTNLHNIQKQLATEESMTVEKIDTSLYHTTIPLYVIAILSAFVLSITYMVRKRAHKRRDAMKRESSTQADIQLNELQDKRDAAFALNICK</sequence>
<keyword evidence="1" id="KW-0812">Transmembrane</keyword>
<comment type="caution">
    <text evidence="3">The sequence shown here is derived from an EMBL/GenBank/DDBJ whole genome shotgun (WGS) entry which is preliminary data.</text>
</comment>
<gene>
    <name evidence="3" type="ORF">JYU34_000907</name>
</gene>
<feature type="chain" id="PRO_5046851267" description="Envelope fusion protein" evidence="2">
    <location>
        <begin position="19"/>
        <end position="567"/>
    </location>
</feature>
<keyword evidence="2" id="KW-0732">Signal</keyword>
<organism evidence="3 4">
    <name type="scientific">Plutella xylostella</name>
    <name type="common">Diamondback moth</name>
    <name type="synonym">Plutella maculipennis</name>
    <dbReference type="NCBI Taxonomy" id="51655"/>
    <lineage>
        <taxon>Eukaryota</taxon>
        <taxon>Metazoa</taxon>
        <taxon>Ecdysozoa</taxon>
        <taxon>Arthropoda</taxon>
        <taxon>Hexapoda</taxon>
        <taxon>Insecta</taxon>
        <taxon>Pterygota</taxon>
        <taxon>Neoptera</taxon>
        <taxon>Endopterygota</taxon>
        <taxon>Lepidoptera</taxon>
        <taxon>Glossata</taxon>
        <taxon>Ditrysia</taxon>
        <taxon>Yponomeutoidea</taxon>
        <taxon>Plutellidae</taxon>
        <taxon>Plutella</taxon>
    </lineage>
</organism>
<reference evidence="3 4" key="1">
    <citation type="submission" date="2021-06" db="EMBL/GenBank/DDBJ databases">
        <title>A haploid diamondback moth (Plutella xylostella L.) genome assembly resolves 31 chromosomes and identifies a diamide resistance mutation.</title>
        <authorList>
            <person name="Ward C.M."/>
            <person name="Perry K.D."/>
            <person name="Baker G."/>
            <person name="Powis K."/>
            <person name="Heckel D.G."/>
            <person name="Baxter S.W."/>
        </authorList>
    </citation>
    <scope>NUCLEOTIDE SEQUENCE [LARGE SCALE GENOMIC DNA]</scope>
    <source>
        <strain evidence="3 4">LV</strain>
        <tissue evidence="3">Single pupa</tissue>
    </source>
</reference>
<dbReference type="EMBL" id="JAHIBW010000002">
    <property type="protein sequence ID" value="KAG7312591.1"/>
    <property type="molecule type" value="Genomic_DNA"/>
</dbReference>
<name>A0ABQ7R5L0_PLUXY</name>
<evidence type="ECO:0008006" key="5">
    <source>
        <dbReference type="Google" id="ProtNLM"/>
    </source>
</evidence>
<keyword evidence="1" id="KW-1133">Transmembrane helix</keyword>
<keyword evidence="4" id="KW-1185">Reference proteome</keyword>